<evidence type="ECO:0000259" key="8">
    <source>
        <dbReference type="PROSITE" id="PS50113"/>
    </source>
</evidence>
<dbReference type="AlphaFoldDB" id="H7FQV5"/>
<dbReference type="Gene3D" id="3.30.565.10">
    <property type="entry name" value="Histidine kinase-like ATPase, C-terminal domain"/>
    <property type="match status" value="1"/>
</dbReference>
<keyword evidence="5 9" id="KW-0418">Kinase</keyword>
<dbReference type="PROSITE" id="PS50109">
    <property type="entry name" value="HIS_KIN"/>
    <property type="match status" value="1"/>
</dbReference>
<comment type="caution">
    <text evidence="9">The sequence shown here is derived from an EMBL/GenBank/DDBJ whole genome shotgun (WGS) entry which is preliminary data.</text>
</comment>
<dbReference type="Gene3D" id="3.30.450.40">
    <property type="match status" value="1"/>
</dbReference>
<dbReference type="Gene3D" id="3.30.450.20">
    <property type="entry name" value="PAS domain"/>
    <property type="match status" value="2"/>
</dbReference>
<dbReference type="EMBL" id="AHKF01000016">
    <property type="protein sequence ID" value="EIA09092.1"/>
    <property type="molecule type" value="Genomic_DNA"/>
</dbReference>
<dbReference type="PROSITE" id="PS50113">
    <property type="entry name" value="PAC"/>
    <property type="match status" value="2"/>
</dbReference>
<dbReference type="EC" id="2.7.13.3" evidence="2"/>
<dbReference type="SUPFAM" id="SSF47384">
    <property type="entry name" value="Homodimeric domain of signal transducing histidine kinase"/>
    <property type="match status" value="1"/>
</dbReference>
<dbReference type="PATRIC" id="fig|1086011.3.peg.1448"/>
<dbReference type="InterPro" id="IPR029016">
    <property type="entry name" value="GAF-like_dom_sf"/>
</dbReference>
<dbReference type="InterPro" id="IPR000014">
    <property type="entry name" value="PAS"/>
</dbReference>
<evidence type="ECO:0000256" key="3">
    <source>
        <dbReference type="ARBA" id="ARBA00022553"/>
    </source>
</evidence>
<dbReference type="Pfam" id="PF00512">
    <property type="entry name" value="HisKA"/>
    <property type="match status" value="1"/>
</dbReference>
<dbReference type="OrthoDB" id="9808408at2"/>
<evidence type="ECO:0000256" key="2">
    <source>
        <dbReference type="ARBA" id="ARBA00012438"/>
    </source>
</evidence>
<evidence type="ECO:0000256" key="4">
    <source>
        <dbReference type="ARBA" id="ARBA00022679"/>
    </source>
</evidence>
<feature type="domain" description="Histidine kinase" evidence="6">
    <location>
        <begin position="440"/>
        <end position="654"/>
    </location>
</feature>
<dbReference type="InterPro" id="IPR004358">
    <property type="entry name" value="Sig_transdc_His_kin-like_C"/>
</dbReference>
<dbReference type="NCBIfam" id="TIGR00229">
    <property type="entry name" value="sensory_box"/>
    <property type="match status" value="2"/>
</dbReference>
<dbReference type="RefSeq" id="WP_007137655.1">
    <property type="nucleotide sequence ID" value="NZ_AHKF01000016.1"/>
</dbReference>
<proteinExistence type="predicted"/>
<dbReference type="Proteomes" id="UP000005566">
    <property type="component" value="Unassembled WGS sequence"/>
</dbReference>
<keyword evidence="3" id="KW-0597">Phosphoprotein</keyword>
<feature type="domain" description="PAS" evidence="7">
    <location>
        <begin position="297"/>
        <end position="367"/>
    </location>
</feature>
<evidence type="ECO:0000313" key="10">
    <source>
        <dbReference type="Proteomes" id="UP000005566"/>
    </source>
</evidence>
<gene>
    <name evidence="9" type="ORF">HJ01_01478</name>
</gene>
<dbReference type="InterPro" id="IPR000700">
    <property type="entry name" value="PAS-assoc_C"/>
</dbReference>
<dbReference type="InterPro" id="IPR036097">
    <property type="entry name" value="HisK_dim/P_sf"/>
</dbReference>
<dbReference type="CDD" id="cd00130">
    <property type="entry name" value="PAS"/>
    <property type="match status" value="1"/>
</dbReference>
<dbReference type="SMART" id="SM00388">
    <property type="entry name" value="HisKA"/>
    <property type="match status" value="1"/>
</dbReference>
<comment type="catalytic activity">
    <reaction evidence="1">
        <text>ATP + protein L-histidine = ADP + protein N-phospho-L-histidine.</text>
        <dbReference type="EC" id="2.7.13.3"/>
    </reaction>
</comment>
<protein>
    <recommendedName>
        <fullName evidence="2">histidine kinase</fullName>
        <ecNumber evidence="2">2.7.13.3</ecNumber>
    </recommendedName>
</protein>
<dbReference type="CDD" id="cd00075">
    <property type="entry name" value="HATPase"/>
    <property type="match status" value="1"/>
</dbReference>
<dbReference type="PANTHER" id="PTHR43304:SF1">
    <property type="entry name" value="PAC DOMAIN-CONTAINING PROTEIN"/>
    <property type="match status" value="1"/>
</dbReference>
<dbReference type="InterPro" id="IPR035965">
    <property type="entry name" value="PAS-like_dom_sf"/>
</dbReference>
<dbReference type="SMART" id="SM00091">
    <property type="entry name" value="PAS"/>
    <property type="match status" value="2"/>
</dbReference>
<dbReference type="STRING" id="1086011.HJ01_01478"/>
<dbReference type="PANTHER" id="PTHR43304">
    <property type="entry name" value="PHYTOCHROME-LIKE PROTEIN CPH1"/>
    <property type="match status" value="1"/>
</dbReference>
<accession>H7FQV5</accession>
<dbReference type="InterPro" id="IPR003594">
    <property type="entry name" value="HATPase_dom"/>
</dbReference>
<dbReference type="CDD" id="cd00082">
    <property type="entry name" value="HisKA"/>
    <property type="match status" value="1"/>
</dbReference>
<feature type="domain" description="PAC" evidence="8">
    <location>
        <begin position="244"/>
        <end position="296"/>
    </location>
</feature>
<dbReference type="PRINTS" id="PR00344">
    <property type="entry name" value="BCTRLSENSOR"/>
</dbReference>
<dbReference type="InterPro" id="IPR005467">
    <property type="entry name" value="His_kinase_dom"/>
</dbReference>
<dbReference type="SUPFAM" id="SSF55874">
    <property type="entry name" value="ATPase domain of HSP90 chaperone/DNA topoisomerase II/histidine kinase"/>
    <property type="match status" value="1"/>
</dbReference>
<organism evidence="9 10">
    <name type="scientific">Flavobacterium frigoris (strain PS1)</name>
    <dbReference type="NCBI Taxonomy" id="1086011"/>
    <lineage>
        <taxon>Bacteria</taxon>
        <taxon>Pseudomonadati</taxon>
        <taxon>Bacteroidota</taxon>
        <taxon>Flavobacteriia</taxon>
        <taxon>Flavobacteriales</taxon>
        <taxon>Flavobacteriaceae</taxon>
        <taxon>Flavobacterium</taxon>
    </lineage>
</organism>
<dbReference type="InterPro" id="IPR052162">
    <property type="entry name" value="Sensor_kinase/Photoreceptor"/>
</dbReference>
<dbReference type="SMART" id="SM00086">
    <property type="entry name" value="PAC"/>
    <property type="match status" value="2"/>
</dbReference>
<feature type="domain" description="PAC" evidence="8">
    <location>
        <begin position="370"/>
        <end position="422"/>
    </location>
</feature>
<dbReference type="InterPro" id="IPR036890">
    <property type="entry name" value="HATPase_C_sf"/>
</dbReference>
<evidence type="ECO:0000259" key="6">
    <source>
        <dbReference type="PROSITE" id="PS50109"/>
    </source>
</evidence>
<keyword evidence="4" id="KW-0808">Transferase</keyword>
<dbReference type="Pfam" id="PF08447">
    <property type="entry name" value="PAS_3"/>
    <property type="match status" value="2"/>
</dbReference>
<dbReference type="SUPFAM" id="SSF55781">
    <property type="entry name" value="GAF domain-like"/>
    <property type="match status" value="1"/>
</dbReference>
<evidence type="ECO:0000256" key="1">
    <source>
        <dbReference type="ARBA" id="ARBA00000085"/>
    </source>
</evidence>
<dbReference type="InterPro" id="IPR001610">
    <property type="entry name" value="PAC"/>
</dbReference>
<dbReference type="SMART" id="SM00387">
    <property type="entry name" value="HATPase_c"/>
    <property type="match status" value="1"/>
</dbReference>
<reference evidence="9 10" key="1">
    <citation type="journal article" date="2014" name="Acta Crystallogr. D">
        <title>Structure-based characterization and antifreeze properties of a hyperactive ice-binding protein from the Antarctic bacterium Flavobacterium frigoris PS1.</title>
        <authorList>
            <person name="Do H."/>
            <person name="Kim S.J."/>
            <person name="Kim H.J."/>
            <person name="Lee J.H."/>
        </authorList>
    </citation>
    <scope>NUCLEOTIDE SEQUENCE [LARGE SCALE GENOMIC DNA]</scope>
    <source>
        <strain evidence="9 10">PS1</strain>
    </source>
</reference>
<name>H7FQV5_FLAFP</name>
<dbReference type="Gene3D" id="1.10.287.130">
    <property type="match status" value="1"/>
</dbReference>
<dbReference type="PROSITE" id="PS50112">
    <property type="entry name" value="PAS"/>
    <property type="match status" value="1"/>
</dbReference>
<dbReference type="Pfam" id="PF02518">
    <property type="entry name" value="HATPase_c"/>
    <property type="match status" value="1"/>
</dbReference>
<evidence type="ECO:0000259" key="7">
    <source>
        <dbReference type="PROSITE" id="PS50112"/>
    </source>
</evidence>
<keyword evidence="10" id="KW-1185">Reference proteome</keyword>
<evidence type="ECO:0000256" key="5">
    <source>
        <dbReference type="ARBA" id="ARBA00022777"/>
    </source>
</evidence>
<dbReference type="eggNOG" id="COG5002">
    <property type="taxonomic scope" value="Bacteria"/>
</dbReference>
<dbReference type="GO" id="GO:0000155">
    <property type="term" value="F:phosphorelay sensor kinase activity"/>
    <property type="evidence" value="ECO:0007669"/>
    <property type="project" value="InterPro"/>
</dbReference>
<dbReference type="InterPro" id="IPR003661">
    <property type="entry name" value="HisK_dim/P_dom"/>
</dbReference>
<sequence length="655" mass="76050">MKNHLLGISLANNILLDEPKFDDALQLCITILGESQEVNSCYVFKMETESIQYSYDSETKKTVKLLGTDASCNFFSEIKIMIPENKCFYGYREELKPTLFKTYLATKNTDSFLLTPIYSNNKLWGFIGYENHNRVDWINEEVRSLSILAKNIGIRAFKDALTEVIGTQMENLNYYMTGTNQAMWELDLTTKKTLYSYYWAEMIGYDKETIEHSYDFWRKNVHPDDIEAVEKNLHNYIANISDEYSGIMRMNHKKGHIIWVKYCGILKRDDDGTPLKIIGTHIDVTDIKEKEIQLQLSEEKYRFITENTTDIICQHNLDTSYIYLSNSFKEILGYETDQMINKIASDYVHPDDFKYVMAASNELASSGKHTVITYRFRKKDQTYVWLETTGKNIVNTDNKVIGTQTCSRDVSERIEIDEKREAALIKEKKFNEMKSEFVSMASHQFRTPLTVIYSNTELLDLKLNKNPAIKPITNRIKREVDRMTELMNNILVFAKYESQKLKKEIKPISFDAFVKLLIKTYFNNTPDGRKIKVITKGERKTFYSDESLLIHILTNLINNAFKYSIGKATPCLIINYLENKLEIEVIDYGIGIPEHEVEHLFTSFFRASNTNTIIGSGLGLVIVKQFTRFLSGTIELKTKENDGTIIKLQFPYEQE</sequence>
<dbReference type="InterPro" id="IPR013655">
    <property type="entry name" value="PAS_fold_3"/>
</dbReference>
<evidence type="ECO:0000313" key="9">
    <source>
        <dbReference type="EMBL" id="EIA09092.1"/>
    </source>
</evidence>
<dbReference type="SUPFAM" id="SSF55785">
    <property type="entry name" value="PYP-like sensor domain (PAS domain)"/>
    <property type="match status" value="2"/>
</dbReference>